<keyword evidence="2" id="KW-0812">Transmembrane</keyword>
<keyword evidence="4" id="KW-1185">Reference proteome</keyword>
<keyword evidence="2" id="KW-1133">Transmembrane helix</keyword>
<proteinExistence type="predicted"/>
<evidence type="ECO:0000256" key="1">
    <source>
        <dbReference type="SAM" id="MobiDB-lite"/>
    </source>
</evidence>
<reference evidence="3" key="1">
    <citation type="submission" date="2022-12" db="EMBL/GenBank/DDBJ databases">
        <title>Polyphasic identification of a Novel Hot-Spring Cyanobacterium Ocullathermofonsia sinensis gen nov. sp. nov. and Genomic Insights on its Adaptations to the Thermal Habitat.</title>
        <authorList>
            <person name="Daroch M."/>
            <person name="Tang J."/>
            <person name="Jiang Y."/>
        </authorList>
    </citation>
    <scope>NUCLEOTIDE SEQUENCE</scope>
    <source>
        <strain evidence="3">PKUAC-SCTA174</strain>
    </source>
</reference>
<protein>
    <submittedName>
        <fullName evidence="3">Uncharacterized protein</fullName>
    </submittedName>
</protein>
<name>A0A9E8ZE70_9CYAN</name>
<dbReference type="RefSeq" id="WP_268610122.1">
    <property type="nucleotide sequence ID" value="NZ_CP113797.1"/>
</dbReference>
<gene>
    <name evidence="3" type="ORF">OXH18_24325</name>
</gene>
<feature type="transmembrane region" description="Helical" evidence="2">
    <location>
        <begin position="140"/>
        <end position="159"/>
    </location>
</feature>
<dbReference type="Proteomes" id="UP001163152">
    <property type="component" value="Chromosome"/>
</dbReference>
<accession>A0A9E8ZE70</accession>
<sequence>MQTPKELNEQQMKEERMREVFLLLVYLIEREEATVKLIIDCLYDVGSVNLVNQRLKQSPLKAPAKGLAKLSKPVIKIIALRWFKKNGPRLITNWLRFKTAFKSPATTPTSAVPAVANIPPTALPDSVNLEIRRLRTQVRVLGGISIGAIAALSGILVWLNARPDVGTASQAPHVSVPLDHTASDPVGDRAPASRRSMQPTRTQ</sequence>
<feature type="region of interest" description="Disordered" evidence="1">
    <location>
        <begin position="170"/>
        <end position="203"/>
    </location>
</feature>
<evidence type="ECO:0000313" key="4">
    <source>
        <dbReference type="Proteomes" id="UP001163152"/>
    </source>
</evidence>
<dbReference type="AlphaFoldDB" id="A0A9E8ZE70"/>
<organism evidence="3 4">
    <name type="scientific">Thermocoleostomius sinensis A174</name>
    <dbReference type="NCBI Taxonomy" id="2016057"/>
    <lineage>
        <taxon>Bacteria</taxon>
        <taxon>Bacillati</taxon>
        <taxon>Cyanobacteriota</taxon>
        <taxon>Cyanophyceae</taxon>
        <taxon>Oculatellales</taxon>
        <taxon>Oculatellaceae</taxon>
        <taxon>Thermocoleostomius</taxon>
    </lineage>
</organism>
<keyword evidence="2" id="KW-0472">Membrane</keyword>
<dbReference type="EMBL" id="CP113797">
    <property type="protein sequence ID" value="WAL60254.1"/>
    <property type="molecule type" value="Genomic_DNA"/>
</dbReference>
<evidence type="ECO:0000313" key="3">
    <source>
        <dbReference type="EMBL" id="WAL60254.1"/>
    </source>
</evidence>
<evidence type="ECO:0000256" key="2">
    <source>
        <dbReference type="SAM" id="Phobius"/>
    </source>
</evidence>
<dbReference type="KEGG" id="tsin:OXH18_24325"/>